<feature type="compositionally biased region" description="Polar residues" evidence="7">
    <location>
        <begin position="185"/>
        <end position="205"/>
    </location>
</feature>
<evidence type="ECO:0000313" key="9">
    <source>
        <dbReference type="Proteomes" id="UP000028045"/>
    </source>
</evidence>
<keyword evidence="9" id="KW-1185">Reference proteome</keyword>
<keyword evidence="3" id="KW-0805">Transcription regulation</keyword>
<feature type="compositionally biased region" description="Polar residues" evidence="7">
    <location>
        <begin position="166"/>
        <end position="176"/>
    </location>
</feature>
<dbReference type="GO" id="GO:0003677">
    <property type="term" value="F:DNA binding"/>
    <property type="evidence" value="ECO:0007669"/>
    <property type="project" value="UniProtKB-KW"/>
</dbReference>
<evidence type="ECO:0000256" key="7">
    <source>
        <dbReference type="SAM" id="MobiDB-lite"/>
    </source>
</evidence>
<evidence type="ECO:0000256" key="5">
    <source>
        <dbReference type="ARBA" id="ARBA00023163"/>
    </source>
</evidence>
<keyword evidence="6" id="KW-0539">Nucleus</keyword>
<proteinExistence type="predicted"/>
<keyword evidence="5" id="KW-0804">Transcription</keyword>
<dbReference type="AlphaFoldDB" id="A0A084BBC5"/>
<evidence type="ECO:0000313" key="8">
    <source>
        <dbReference type="EMBL" id="KEY74854.1"/>
    </source>
</evidence>
<dbReference type="Proteomes" id="UP000028045">
    <property type="component" value="Unassembled WGS sequence"/>
</dbReference>
<feature type="region of interest" description="Disordered" evidence="7">
    <location>
        <begin position="165"/>
        <end position="221"/>
    </location>
</feature>
<evidence type="ECO:0000256" key="1">
    <source>
        <dbReference type="ARBA" id="ARBA00022723"/>
    </source>
</evidence>
<name>A0A084BBC5_STACB</name>
<evidence type="ECO:0000256" key="2">
    <source>
        <dbReference type="ARBA" id="ARBA00022833"/>
    </source>
</evidence>
<feature type="region of interest" description="Disordered" evidence="7">
    <location>
        <begin position="131"/>
        <end position="153"/>
    </location>
</feature>
<keyword evidence="2" id="KW-0862">Zinc</keyword>
<dbReference type="Gene3D" id="4.10.240.10">
    <property type="entry name" value="Zn(2)-C6 fungal-type DNA-binding domain"/>
    <property type="match status" value="1"/>
</dbReference>
<dbReference type="InterPro" id="IPR036864">
    <property type="entry name" value="Zn2-C6_fun-type_DNA-bd_sf"/>
</dbReference>
<evidence type="ECO:0000256" key="4">
    <source>
        <dbReference type="ARBA" id="ARBA00023125"/>
    </source>
</evidence>
<evidence type="ECO:0008006" key="10">
    <source>
        <dbReference type="Google" id="ProtNLM"/>
    </source>
</evidence>
<protein>
    <recommendedName>
        <fullName evidence="10">Transcription factor domain-containing protein</fullName>
    </recommendedName>
</protein>
<dbReference type="GO" id="GO:0008270">
    <property type="term" value="F:zinc ion binding"/>
    <property type="evidence" value="ECO:0007669"/>
    <property type="project" value="InterPro"/>
</dbReference>
<keyword evidence="4" id="KW-0238">DNA-binding</keyword>
<evidence type="ECO:0000256" key="6">
    <source>
        <dbReference type="ARBA" id="ARBA00023242"/>
    </source>
</evidence>
<dbReference type="InterPro" id="IPR051615">
    <property type="entry name" value="Transcr_Regulatory_Elem"/>
</dbReference>
<dbReference type="GO" id="GO:0000981">
    <property type="term" value="F:DNA-binding transcription factor activity, RNA polymerase II-specific"/>
    <property type="evidence" value="ECO:0007669"/>
    <property type="project" value="InterPro"/>
</dbReference>
<organism evidence="8 9">
    <name type="scientific">Stachybotrys chartarum (strain CBS 109288 / IBT 7711)</name>
    <name type="common">Toxic black mold</name>
    <name type="synonym">Stilbospora chartarum</name>
    <dbReference type="NCBI Taxonomy" id="1280523"/>
    <lineage>
        <taxon>Eukaryota</taxon>
        <taxon>Fungi</taxon>
        <taxon>Dikarya</taxon>
        <taxon>Ascomycota</taxon>
        <taxon>Pezizomycotina</taxon>
        <taxon>Sordariomycetes</taxon>
        <taxon>Hypocreomycetidae</taxon>
        <taxon>Hypocreales</taxon>
        <taxon>Stachybotryaceae</taxon>
        <taxon>Stachybotrys</taxon>
    </lineage>
</organism>
<feature type="compositionally biased region" description="Low complexity" evidence="7">
    <location>
        <begin position="137"/>
        <end position="152"/>
    </location>
</feature>
<dbReference type="EMBL" id="KL647463">
    <property type="protein sequence ID" value="KEY74854.1"/>
    <property type="molecule type" value="Genomic_DNA"/>
</dbReference>
<sequence length="634" mass="71093">MRGRLCWPVPCSGHLPCDRCVSRGESCTYQDRVWRTKDDLRTEIANLQDSVTQIMAVLESLTLAQSSFKIEPDLVRQVQQGTAFGDVMRMLGVEYHASENGFRLVKDPDGGLEPLSSTTGGAGSLLAQFAQDSPVGPDKTASTPTDPSTSSDVLGQNYAYRWHPATSPSIATSPQTGLPVPPAGQSWSGSNVGMSLLPTETQPSWATGPAPRKEAHDVRFSPASQQVVSTQWGFLGIDIDEVHKAVGVYLEWELPGYSALCREPFLEDLSMRRRRFCSEALVCAIMARAYQMMECDGDRTTQQYRIRRLYNQARTLLIVERDTLETMYPFIQTLTVLASVEFVYNRMQETWNLAFEAARLAILDALDHMERPSASDGHLQVRANAFCGAVSLPRLMRLVLTKGEPLDAPLFMRLGTNSDETPASRIERGILLQKHFCALVPWCPARNAFTWQVTEQAHTYMMFHCNEGCLQENKADLFESYPMLTKSFEAWMARPENEYMSPGMVYSQIQYYFSVITVFQPHMNDRTLATSLRPREVLAASTKAVMELAWNFKVSWGLERVHLNFPYILGIAMQIEVALTDPNYVTVEMGEAEGARPRWARSETACKGVMMLAELAPHHTAAQNFLAAVSRMYR</sequence>
<dbReference type="PANTHER" id="PTHR31313">
    <property type="entry name" value="TY1 ENHANCER ACTIVATOR"/>
    <property type="match status" value="1"/>
</dbReference>
<keyword evidence="1" id="KW-0479">Metal-binding</keyword>
<reference evidence="8 9" key="1">
    <citation type="journal article" date="2014" name="BMC Genomics">
        <title>Comparative genome sequencing reveals chemotype-specific gene clusters in the toxigenic black mold Stachybotrys.</title>
        <authorList>
            <person name="Semeiks J."/>
            <person name="Borek D."/>
            <person name="Otwinowski Z."/>
            <person name="Grishin N.V."/>
        </authorList>
    </citation>
    <scope>NUCLEOTIDE SEQUENCE [LARGE SCALE GENOMIC DNA]</scope>
    <source>
        <strain evidence="9">CBS 109288 / IBT 7711</strain>
    </source>
</reference>
<evidence type="ECO:0000256" key="3">
    <source>
        <dbReference type="ARBA" id="ARBA00023015"/>
    </source>
</evidence>
<dbReference type="OrthoDB" id="5140864at2759"/>
<dbReference type="CDD" id="cd12148">
    <property type="entry name" value="fungal_TF_MHR"/>
    <property type="match status" value="1"/>
</dbReference>
<dbReference type="HOGENOM" id="CLU_448041_0_0_1"/>
<gene>
    <name evidence="8" type="ORF">S7711_09527</name>
</gene>
<accession>A0A084BBC5</accession>
<dbReference type="PANTHER" id="PTHR31313:SF4">
    <property type="entry name" value="CONIDIAL DEVELOPMENT PROTEIN FLUFFY"/>
    <property type="match status" value="1"/>
</dbReference>